<dbReference type="InterPro" id="IPR036188">
    <property type="entry name" value="FAD/NAD-bd_sf"/>
</dbReference>
<evidence type="ECO:0000313" key="4">
    <source>
        <dbReference type="EMBL" id="MCI4656845.1"/>
    </source>
</evidence>
<reference evidence="4" key="1">
    <citation type="submission" date="2022-03" db="EMBL/GenBank/DDBJ databases">
        <title>Cryobacterium sp. nov. strain ZS14-85, isolated from Antarctic soil.</title>
        <authorList>
            <person name="Li J."/>
            <person name="Niu G."/>
        </authorList>
    </citation>
    <scope>NUCLEOTIDE SEQUENCE</scope>
    <source>
        <strain evidence="4">ZS14-85</strain>
    </source>
</reference>
<name>A0AA41QSH1_9MICO</name>
<feature type="domain" description="FAD-binding" evidence="3">
    <location>
        <begin position="267"/>
        <end position="411"/>
    </location>
</feature>
<keyword evidence="5" id="KW-1185">Reference proteome</keyword>
<dbReference type="Proteomes" id="UP001165341">
    <property type="component" value="Unassembled WGS sequence"/>
</dbReference>
<evidence type="ECO:0000313" key="5">
    <source>
        <dbReference type="Proteomes" id="UP001165341"/>
    </source>
</evidence>
<evidence type="ECO:0000259" key="3">
    <source>
        <dbReference type="Pfam" id="PF01494"/>
    </source>
</evidence>
<sequence>MRDVIVVGGGPVGILLAGLLAVRGLDVEVLERRAEPSRRSRAIGIHPPSMRALDELGLADAVVERAVRIRGGEVRCDGRALGRLTFREAAGRHPFVVSLPQYETEALLRARFDELSPGRYRSGVTVTGVRDRGDRVEVEVEHTGTPPAHSDAGEDPGSAGESGVARTVLEARYVVAADGARSMVRALAGIRGIERGGGDTYLMSDYPAGDLGLAGESAPVGDGPAADSAGDPAADTAADSVGDPAAGPAATDPVATDTVAIDPAATDPAAEHAVLYFERGGVVESFPLPGGRRRWVAMTSSLQPDASSRDLAAIVQSRTGVVLPSSGAAVSAFSVQQRLAERLVSGRIVLVGDAAHQISPIGGQGMNLGWLDGLQLAPALARAIAEPDAAASVLEDYDRHRRRSARMAARQAGFNMMMGRPATGLRLRLRNGLARTLAVPPASGVLASAFTMRWL</sequence>
<dbReference type="InterPro" id="IPR002938">
    <property type="entry name" value="FAD-bd"/>
</dbReference>
<dbReference type="GO" id="GO:0008688">
    <property type="term" value="F:3-(3-hydroxyphenyl)propionate hydroxylase activity"/>
    <property type="evidence" value="ECO:0007669"/>
    <property type="project" value="TreeGrafter"/>
</dbReference>
<dbReference type="PANTHER" id="PTHR43476">
    <property type="entry name" value="3-(3-HYDROXY-PHENYL)PROPIONATE/3-HYDROXYCINNAMIC ACID HYDROXYLASE"/>
    <property type="match status" value="1"/>
</dbReference>
<accession>A0AA41QSH1</accession>
<dbReference type="SUPFAM" id="SSF51905">
    <property type="entry name" value="FAD/NAD(P)-binding domain"/>
    <property type="match status" value="1"/>
</dbReference>
<keyword evidence="1" id="KW-0560">Oxidoreductase</keyword>
<dbReference type="Gene3D" id="3.50.50.60">
    <property type="entry name" value="FAD/NAD(P)-binding domain"/>
    <property type="match status" value="2"/>
</dbReference>
<protein>
    <submittedName>
        <fullName evidence="4">FAD-dependent monooxygenase</fullName>
    </submittedName>
</protein>
<dbReference type="InterPro" id="IPR050631">
    <property type="entry name" value="PheA/TfdB_FAD_monoxygenase"/>
</dbReference>
<dbReference type="EMBL" id="JALGAR010000001">
    <property type="protein sequence ID" value="MCI4656845.1"/>
    <property type="molecule type" value="Genomic_DNA"/>
</dbReference>
<evidence type="ECO:0000256" key="1">
    <source>
        <dbReference type="ARBA" id="ARBA00023002"/>
    </source>
</evidence>
<dbReference type="PANTHER" id="PTHR43476:SF3">
    <property type="entry name" value="FAD-BINDING MONOOXYGENASE"/>
    <property type="match status" value="1"/>
</dbReference>
<dbReference type="AlphaFoldDB" id="A0AA41QSH1"/>
<comment type="caution">
    <text evidence="4">The sequence shown here is derived from an EMBL/GenBank/DDBJ whole genome shotgun (WGS) entry which is preliminary data.</text>
</comment>
<feature type="compositionally biased region" description="Low complexity" evidence="2">
    <location>
        <begin position="218"/>
        <end position="252"/>
    </location>
</feature>
<dbReference type="Pfam" id="PF01494">
    <property type="entry name" value="FAD_binding_3"/>
    <property type="match status" value="2"/>
</dbReference>
<proteinExistence type="predicted"/>
<organism evidence="4 5">
    <name type="scientific">Cryobacterium zhongshanensis</name>
    <dbReference type="NCBI Taxonomy" id="2928153"/>
    <lineage>
        <taxon>Bacteria</taxon>
        <taxon>Bacillati</taxon>
        <taxon>Actinomycetota</taxon>
        <taxon>Actinomycetes</taxon>
        <taxon>Micrococcales</taxon>
        <taxon>Microbacteriaceae</taxon>
        <taxon>Cryobacterium</taxon>
    </lineage>
</organism>
<dbReference type="GO" id="GO:0071949">
    <property type="term" value="F:FAD binding"/>
    <property type="evidence" value="ECO:0007669"/>
    <property type="project" value="InterPro"/>
</dbReference>
<feature type="region of interest" description="Disordered" evidence="2">
    <location>
        <begin position="213"/>
        <end position="252"/>
    </location>
</feature>
<gene>
    <name evidence="4" type="ORF">MQH31_03330</name>
</gene>
<evidence type="ECO:0000256" key="2">
    <source>
        <dbReference type="SAM" id="MobiDB-lite"/>
    </source>
</evidence>
<dbReference type="Gene3D" id="3.30.70.2450">
    <property type="match status" value="1"/>
</dbReference>
<keyword evidence="4" id="KW-0503">Monooxygenase</keyword>
<feature type="domain" description="FAD-binding" evidence="3">
    <location>
        <begin position="3"/>
        <end position="194"/>
    </location>
</feature>
<dbReference type="PRINTS" id="PR00420">
    <property type="entry name" value="RNGMNOXGNASE"/>
</dbReference>
<dbReference type="GO" id="GO:0019622">
    <property type="term" value="P:3-(3-hydroxy)phenylpropionate catabolic process"/>
    <property type="evidence" value="ECO:0007669"/>
    <property type="project" value="TreeGrafter"/>
</dbReference>
<feature type="region of interest" description="Disordered" evidence="2">
    <location>
        <begin position="140"/>
        <end position="162"/>
    </location>
</feature>